<dbReference type="RefSeq" id="WP_155317363.1">
    <property type="nucleotide sequence ID" value="NZ_AP021874.1"/>
</dbReference>
<dbReference type="OrthoDB" id="5334159at2"/>
<proteinExistence type="inferred from homology"/>
<evidence type="ECO:0000256" key="2">
    <source>
        <dbReference type="ARBA" id="ARBA00022857"/>
    </source>
</evidence>
<organism evidence="5 6">
    <name type="scientific">Desulfosarcina alkanivorans</name>
    <dbReference type="NCBI Taxonomy" id="571177"/>
    <lineage>
        <taxon>Bacteria</taxon>
        <taxon>Pseudomonadati</taxon>
        <taxon>Thermodesulfobacteriota</taxon>
        <taxon>Desulfobacteria</taxon>
        <taxon>Desulfobacterales</taxon>
        <taxon>Desulfosarcinaceae</taxon>
        <taxon>Desulfosarcina</taxon>
    </lineage>
</organism>
<reference evidence="5 6" key="1">
    <citation type="submission" date="2019-11" db="EMBL/GenBank/DDBJ databases">
        <title>Comparative genomics of hydrocarbon-degrading Desulfosarcina strains.</title>
        <authorList>
            <person name="Watanabe M."/>
            <person name="Kojima H."/>
            <person name="Fukui M."/>
        </authorList>
    </citation>
    <scope>NUCLEOTIDE SEQUENCE [LARGE SCALE GENOMIC DNA]</scope>
    <source>
        <strain evidence="5 6">PL12</strain>
    </source>
</reference>
<accession>A0A5K7YLR3</accession>
<dbReference type="Gene3D" id="3.40.50.720">
    <property type="entry name" value="NAD(P)-binding Rossmann-like Domain"/>
    <property type="match status" value="1"/>
</dbReference>
<dbReference type="AlphaFoldDB" id="A0A5K7YLR3"/>
<dbReference type="GO" id="GO:0016616">
    <property type="term" value="F:oxidoreductase activity, acting on the CH-OH group of donors, NAD or NADP as acceptor"/>
    <property type="evidence" value="ECO:0007669"/>
    <property type="project" value="InterPro"/>
</dbReference>
<dbReference type="PANTHER" id="PTHR43490">
    <property type="entry name" value="(+)-NEOMENTHOL DEHYDROGENASE"/>
    <property type="match status" value="1"/>
</dbReference>
<comment type="similarity">
    <text evidence="1 4">Belongs to the short-chain dehydrogenases/reductases (SDR) family.</text>
</comment>
<evidence type="ECO:0000256" key="3">
    <source>
        <dbReference type="ARBA" id="ARBA00023002"/>
    </source>
</evidence>
<evidence type="ECO:0000256" key="1">
    <source>
        <dbReference type="ARBA" id="ARBA00006484"/>
    </source>
</evidence>
<evidence type="ECO:0000256" key="4">
    <source>
        <dbReference type="RuleBase" id="RU000363"/>
    </source>
</evidence>
<dbReference type="PRINTS" id="PR00081">
    <property type="entry name" value="GDHRDH"/>
</dbReference>
<dbReference type="PRINTS" id="PR00080">
    <property type="entry name" value="SDRFAMILY"/>
</dbReference>
<dbReference type="InterPro" id="IPR045313">
    <property type="entry name" value="CBR1-like"/>
</dbReference>
<dbReference type="EMBL" id="AP021874">
    <property type="protein sequence ID" value="BBO69305.1"/>
    <property type="molecule type" value="Genomic_DNA"/>
</dbReference>
<protein>
    <submittedName>
        <fullName evidence="5">Short-chain dehydrogenase</fullName>
    </submittedName>
</protein>
<gene>
    <name evidence="5" type="ORF">DSCA_32350</name>
</gene>
<dbReference type="CDD" id="cd05324">
    <property type="entry name" value="carb_red_PTCR-like_SDR_c"/>
    <property type="match status" value="1"/>
</dbReference>
<keyword evidence="2" id="KW-0521">NADP</keyword>
<dbReference type="PANTHER" id="PTHR43490:SF99">
    <property type="entry name" value="SHORT-CHAIN DEHYDROGENASE_REDUCTASE"/>
    <property type="match status" value="1"/>
</dbReference>
<dbReference type="InterPro" id="IPR002347">
    <property type="entry name" value="SDR_fam"/>
</dbReference>
<dbReference type="Pfam" id="PF00106">
    <property type="entry name" value="adh_short"/>
    <property type="match status" value="1"/>
</dbReference>
<dbReference type="InterPro" id="IPR036291">
    <property type="entry name" value="NAD(P)-bd_dom_sf"/>
</dbReference>
<evidence type="ECO:0000313" key="6">
    <source>
        <dbReference type="Proteomes" id="UP000427906"/>
    </source>
</evidence>
<keyword evidence="3" id="KW-0560">Oxidoreductase</keyword>
<sequence>MTTEETVALVTGANKGLGLETCRQLARRVITVLMGARDIELGRDAAGRLKSEGLTVEPVQLDVTRADHIAQIGSVIETRFGRLDILVNNAGMIHPEESLFANSSEQISLQALRETFEVNFFGQVALTQALLPLIKKSPAGRIVNVSSILGSLTLHSKESSEATQIKPLAYDASKTALNQFTVHLAASLNRTPIKVNAAHPGWVKTDLGSRRAPMGVEDGAKTAVRLATIGPDGPTGKFFHFNEEVPW</sequence>
<name>A0A5K7YLR3_9BACT</name>
<dbReference type="SUPFAM" id="SSF51735">
    <property type="entry name" value="NAD(P)-binding Rossmann-fold domains"/>
    <property type="match status" value="1"/>
</dbReference>
<dbReference type="KEGG" id="dalk:DSCA_32350"/>
<evidence type="ECO:0000313" key="5">
    <source>
        <dbReference type="EMBL" id="BBO69305.1"/>
    </source>
</evidence>
<dbReference type="Proteomes" id="UP000427906">
    <property type="component" value="Chromosome"/>
</dbReference>
<keyword evidence="6" id="KW-1185">Reference proteome</keyword>